<sequence>MKFYMFWKIIFCCSLLLVALEFTALVTSLYFALVSQTVISIDLQNDLIGLTYFIFNVLKTFAIYLLAFNMVVWGKQIWIGITIGCLILFISSSVQIFGVLSLDVFSIVFTVFSLTEIIGMVLYLKTFQEHEQEKESEPI</sequence>
<comment type="caution">
    <text evidence="2">The sequence shown here is derived from an EMBL/GenBank/DDBJ whole genome shotgun (WGS) entry which is preliminary data.</text>
</comment>
<feature type="transmembrane region" description="Helical" evidence="1">
    <location>
        <begin position="77"/>
        <end position="98"/>
    </location>
</feature>
<evidence type="ECO:0000313" key="2">
    <source>
        <dbReference type="EMBL" id="GHA19356.1"/>
    </source>
</evidence>
<reference evidence="2" key="2">
    <citation type="submission" date="2020-09" db="EMBL/GenBank/DDBJ databases">
        <authorList>
            <person name="Sun Q."/>
            <person name="Kim S."/>
        </authorList>
    </citation>
    <scope>NUCLEOTIDE SEQUENCE</scope>
    <source>
        <strain evidence="2">KCTC 12711</strain>
    </source>
</reference>
<keyword evidence="1" id="KW-0472">Membrane</keyword>
<accession>A0A918VQF7</accession>
<feature type="transmembrane region" description="Helical" evidence="1">
    <location>
        <begin position="52"/>
        <end position="72"/>
    </location>
</feature>
<organism evidence="2 3">
    <name type="scientific">Arenicella chitinivorans</name>
    <dbReference type="NCBI Taxonomy" id="1329800"/>
    <lineage>
        <taxon>Bacteria</taxon>
        <taxon>Pseudomonadati</taxon>
        <taxon>Pseudomonadota</taxon>
        <taxon>Gammaproteobacteria</taxon>
        <taxon>Arenicellales</taxon>
        <taxon>Arenicellaceae</taxon>
        <taxon>Arenicella</taxon>
    </lineage>
</organism>
<evidence type="ECO:0000313" key="3">
    <source>
        <dbReference type="Proteomes" id="UP000614811"/>
    </source>
</evidence>
<dbReference type="Proteomes" id="UP000614811">
    <property type="component" value="Unassembled WGS sequence"/>
</dbReference>
<feature type="transmembrane region" description="Helical" evidence="1">
    <location>
        <begin position="104"/>
        <end position="124"/>
    </location>
</feature>
<protein>
    <submittedName>
        <fullName evidence="2">Uncharacterized protein</fullName>
    </submittedName>
</protein>
<reference evidence="2" key="1">
    <citation type="journal article" date="2014" name="Int. J. Syst. Evol. Microbiol.">
        <title>Complete genome sequence of Corynebacterium casei LMG S-19264T (=DSM 44701T), isolated from a smear-ripened cheese.</title>
        <authorList>
            <consortium name="US DOE Joint Genome Institute (JGI-PGF)"/>
            <person name="Walter F."/>
            <person name="Albersmeier A."/>
            <person name="Kalinowski J."/>
            <person name="Ruckert C."/>
        </authorList>
    </citation>
    <scope>NUCLEOTIDE SEQUENCE</scope>
    <source>
        <strain evidence="2">KCTC 12711</strain>
    </source>
</reference>
<gene>
    <name evidence="2" type="ORF">GCM10008090_31490</name>
</gene>
<keyword evidence="3" id="KW-1185">Reference proteome</keyword>
<keyword evidence="1" id="KW-0812">Transmembrane</keyword>
<keyword evidence="1" id="KW-1133">Transmembrane helix</keyword>
<evidence type="ECO:0000256" key="1">
    <source>
        <dbReference type="SAM" id="Phobius"/>
    </source>
</evidence>
<name>A0A918VQF7_9GAMM</name>
<dbReference type="AlphaFoldDB" id="A0A918VQF7"/>
<dbReference type="EMBL" id="BMXA01000007">
    <property type="protein sequence ID" value="GHA19356.1"/>
    <property type="molecule type" value="Genomic_DNA"/>
</dbReference>
<proteinExistence type="predicted"/>